<sequence length="49" mass="5372">QEDNCNHEINDDEINEETEGSASSDLHSVNDIADMLNQATLMKNASGNH</sequence>
<feature type="non-terminal residue" evidence="2">
    <location>
        <position position="49"/>
    </location>
</feature>
<evidence type="ECO:0000313" key="3">
    <source>
        <dbReference type="Proteomes" id="UP000789396"/>
    </source>
</evidence>
<reference evidence="2" key="1">
    <citation type="submission" date="2021-06" db="EMBL/GenBank/DDBJ databases">
        <authorList>
            <person name="Kallberg Y."/>
            <person name="Tangrot J."/>
            <person name="Rosling A."/>
        </authorList>
    </citation>
    <scope>NUCLEOTIDE SEQUENCE</scope>
    <source>
        <strain evidence="2">IN212</strain>
    </source>
</reference>
<comment type="caution">
    <text evidence="2">The sequence shown here is derived from an EMBL/GenBank/DDBJ whole genome shotgun (WGS) entry which is preliminary data.</text>
</comment>
<dbReference type="EMBL" id="CAJVPZ010095601">
    <property type="protein sequence ID" value="CAG8818267.1"/>
    <property type="molecule type" value="Genomic_DNA"/>
</dbReference>
<evidence type="ECO:0000313" key="2">
    <source>
        <dbReference type="EMBL" id="CAG8818267.1"/>
    </source>
</evidence>
<protein>
    <submittedName>
        <fullName evidence="2">18951_t:CDS:1</fullName>
    </submittedName>
</protein>
<proteinExistence type="predicted"/>
<accession>A0A9N9KAE2</accession>
<dbReference type="AlphaFoldDB" id="A0A9N9KAE2"/>
<feature type="non-terminal residue" evidence="2">
    <location>
        <position position="1"/>
    </location>
</feature>
<feature type="compositionally biased region" description="Acidic residues" evidence="1">
    <location>
        <begin position="10"/>
        <end position="19"/>
    </location>
</feature>
<dbReference type="Proteomes" id="UP000789396">
    <property type="component" value="Unassembled WGS sequence"/>
</dbReference>
<keyword evidence="3" id="KW-1185">Reference proteome</keyword>
<feature type="region of interest" description="Disordered" evidence="1">
    <location>
        <begin position="1"/>
        <end position="26"/>
    </location>
</feature>
<evidence type="ECO:0000256" key="1">
    <source>
        <dbReference type="SAM" id="MobiDB-lite"/>
    </source>
</evidence>
<organism evidence="2 3">
    <name type="scientific">Racocetra fulgida</name>
    <dbReference type="NCBI Taxonomy" id="60492"/>
    <lineage>
        <taxon>Eukaryota</taxon>
        <taxon>Fungi</taxon>
        <taxon>Fungi incertae sedis</taxon>
        <taxon>Mucoromycota</taxon>
        <taxon>Glomeromycotina</taxon>
        <taxon>Glomeromycetes</taxon>
        <taxon>Diversisporales</taxon>
        <taxon>Gigasporaceae</taxon>
        <taxon>Racocetra</taxon>
    </lineage>
</organism>
<name>A0A9N9KAE2_9GLOM</name>
<gene>
    <name evidence="2" type="ORF">RFULGI_LOCUS19404</name>
</gene>